<dbReference type="Gene3D" id="2.60.120.560">
    <property type="entry name" value="Exo-inulinase, domain 1"/>
    <property type="match status" value="1"/>
</dbReference>
<evidence type="ECO:0008006" key="3">
    <source>
        <dbReference type="Google" id="ProtNLM"/>
    </source>
</evidence>
<organism evidence="1 2">
    <name type="scientific">Chondromyces crocatus</name>
    <dbReference type="NCBI Taxonomy" id="52"/>
    <lineage>
        <taxon>Bacteria</taxon>
        <taxon>Pseudomonadati</taxon>
        <taxon>Myxococcota</taxon>
        <taxon>Polyangia</taxon>
        <taxon>Polyangiales</taxon>
        <taxon>Polyangiaceae</taxon>
        <taxon>Chondromyces</taxon>
    </lineage>
</organism>
<reference evidence="1 2" key="1">
    <citation type="submission" date="2015-07" db="EMBL/GenBank/DDBJ databases">
        <title>Genome analysis of myxobacterium Chondromyces crocatus Cm c5 reveals a high potential for natural compound synthesis and the genetic basis for the loss of fruiting body formation.</title>
        <authorList>
            <person name="Zaburannyi N."/>
            <person name="Bunk B."/>
            <person name="Maier J."/>
            <person name="Overmann J."/>
            <person name="Mueller R."/>
        </authorList>
    </citation>
    <scope>NUCLEOTIDE SEQUENCE [LARGE SCALE GENOMIC DNA]</scope>
    <source>
        <strain evidence="1 2">Cm c5</strain>
    </source>
</reference>
<dbReference type="STRING" id="52.CMC5_015330"/>
<accession>A0A0K1E9N2</accession>
<dbReference type="AlphaFoldDB" id="A0A0K1E9N2"/>
<sequence length="202" mass="22328">MVRASTEPAGKVFSDDFERAELGAAWNALSPKWKIVSGRLCARGARNQGVWLKQPLPINAVVEFDAIAETDVGDLKAEIWGDGKSGATQSSYVNATSYLTILGGWKNSKHVLARLDEHGDDRLEMDVEAEGDDERARPVAPGQVYRFKVERSDGRTVRWSVNGSEYFEFADPEPLVGSGHEHMGFNNWDAPVCFDNVRITSL</sequence>
<evidence type="ECO:0000313" key="1">
    <source>
        <dbReference type="EMBL" id="AKT37397.1"/>
    </source>
</evidence>
<dbReference type="EMBL" id="CP012159">
    <property type="protein sequence ID" value="AKT37397.1"/>
    <property type="molecule type" value="Genomic_DNA"/>
</dbReference>
<proteinExistence type="predicted"/>
<dbReference type="KEGG" id="ccro:CMC5_015330"/>
<keyword evidence="2" id="KW-1185">Reference proteome</keyword>
<protein>
    <recommendedName>
        <fullName evidence="3">Farnesoic acid O-methyl transferase domain-containing protein</fullName>
    </recommendedName>
</protein>
<evidence type="ECO:0000313" key="2">
    <source>
        <dbReference type="Proteomes" id="UP000067626"/>
    </source>
</evidence>
<gene>
    <name evidence="1" type="ORF">CMC5_015330</name>
</gene>
<name>A0A0K1E9N2_CHOCO</name>
<dbReference type="Proteomes" id="UP000067626">
    <property type="component" value="Chromosome"/>
</dbReference>